<dbReference type="EMBL" id="PDOD01000001">
    <property type="protein sequence ID" value="PYZ94298.1"/>
    <property type="molecule type" value="Genomic_DNA"/>
</dbReference>
<gene>
    <name evidence="1" type="ORF">CR194_01835</name>
</gene>
<dbReference type="AlphaFoldDB" id="A0A323THI2"/>
<reference evidence="1 2" key="1">
    <citation type="submission" date="2017-10" db="EMBL/GenBank/DDBJ databases">
        <title>Bacillus sp. nov., a halophilic bacterium isolated from a Keqin Lake.</title>
        <authorList>
            <person name="Wang H."/>
        </authorList>
    </citation>
    <scope>NUCLEOTIDE SEQUENCE [LARGE SCALE GENOMIC DNA]</scope>
    <source>
        <strain evidence="1 2">KQ-12</strain>
    </source>
</reference>
<proteinExistence type="predicted"/>
<name>A0A323THI2_9BACI</name>
<evidence type="ECO:0000313" key="2">
    <source>
        <dbReference type="Proteomes" id="UP000248214"/>
    </source>
</evidence>
<organism evidence="1 2">
    <name type="scientific">Salipaludibacillus keqinensis</name>
    <dbReference type="NCBI Taxonomy" id="2045207"/>
    <lineage>
        <taxon>Bacteria</taxon>
        <taxon>Bacillati</taxon>
        <taxon>Bacillota</taxon>
        <taxon>Bacilli</taxon>
        <taxon>Bacillales</taxon>
        <taxon>Bacillaceae</taxon>
    </lineage>
</organism>
<protein>
    <submittedName>
        <fullName evidence="1">Uncharacterized protein</fullName>
    </submittedName>
</protein>
<dbReference type="Proteomes" id="UP000248214">
    <property type="component" value="Unassembled WGS sequence"/>
</dbReference>
<evidence type="ECO:0000313" key="1">
    <source>
        <dbReference type="EMBL" id="PYZ94298.1"/>
    </source>
</evidence>
<sequence length="207" mass="24079">MKKPKNEVSQFYKEYLIKMKNTVIPFMRLTENMHYMESSTGNLNMKWINLPSDNEFTTLNKLMIENNTQTSVQLQLLIHYRVNSKRSIPFVYYSPNNEAIMVCNSSMYYLIGGLGPLGGPTQYQTNEIDLASSSTTDSNRSMYQPLSQESSAWGMVYDVLIEPNSIAHLYDWEIAHEQLYKLETIHEQYKELLGNKVPKRVKLLKRS</sequence>
<comment type="caution">
    <text evidence="1">The sequence shown here is derived from an EMBL/GenBank/DDBJ whole genome shotgun (WGS) entry which is preliminary data.</text>
</comment>
<dbReference type="OrthoDB" id="2867385at2"/>
<accession>A0A323THI2</accession>
<dbReference type="RefSeq" id="WP_110607934.1">
    <property type="nucleotide sequence ID" value="NZ_PDOD01000001.1"/>
</dbReference>
<keyword evidence="2" id="KW-1185">Reference proteome</keyword>